<evidence type="ECO:0000256" key="9">
    <source>
        <dbReference type="HAMAP-Rule" id="MF_00422"/>
    </source>
</evidence>
<evidence type="ECO:0000256" key="7">
    <source>
        <dbReference type="ARBA" id="ARBA00023010"/>
    </source>
</evidence>
<dbReference type="RefSeq" id="WP_005229766.1">
    <property type="nucleotide sequence ID" value="NZ_BAAAXK010000011.1"/>
</dbReference>
<evidence type="ECO:0000313" key="14">
    <source>
        <dbReference type="Proteomes" id="UP000286288"/>
    </source>
</evidence>
<dbReference type="Proteomes" id="UP000286288">
    <property type="component" value="Unassembled WGS sequence"/>
</dbReference>
<keyword evidence="5 9" id="KW-0653">Protein transport</keyword>
<dbReference type="PANTHER" id="PTHR33910">
    <property type="entry name" value="PROTEIN TRANSLOCASE SUBUNIT SECE"/>
    <property type="match status" value="1"/>
</dbReference>
<dbReference type="Proteomes" id="UP000422837">
    <property type="component" value="Chromosome"/>
</dbReference>
<dbReference type="Pfam" id="PF00584">
    <property type="entry name" value="SecE"/>
    <property type="match status" value="1"/>
</dbReference>
<dbReference type="GO" id="GO:0065002">
    <property type="term" value="P:intracellular protein transmembrane transport"/>
    <property type="evidence" value="ECO:0007669"/>
    <property type="project" value="UniProtKB-UniRule"/>
</dbReference>
<dbReference type="GO" id="GO:0043952">
    <property type="term" value="P:protein transport by the Sec complex"/>
    <property type="evidence" value="ECO:0007669"/>
    <property type="project" value="UniProtKB-UniRule"/>
</dbReference>
<dbReference type="AlphaFoldDB" id="A0A1L8SFV8"/>
<reference evidence="12 15" key="2">
    <citation type="submission" date="2019-11" db="EMBL/GenBank/DDBJ databases">
        <title>Detection and genome characteristic of a blood enterococcus casselifavus isolate from Zhengzhou,china.</title>
        <authorList>
            <person name="Wen P."/>
        </authorList>
    </citation>
    <scope>NUCLEOTIDE SEQUENCE [LARGE SCALE GENOMIC DNA]</scope>
    <source>
        <strain evidence="12 15">EC291</strain>
    </source>
</reference>
<dbReference type="GO" id="GO:0006605">
    <property type="term" value="P:protein targeting"/>
    <property type="evidence" value="ECO:0007669"/>
    <property type="project" value="UniProtKB-UniRule"/>
</dbReference>
<keyword evidence="7 9" id="KW-0811">Translocation</keyword>
<evidence type="ECO:0000256" key="5">
    <source>
        <dbReference type="ARBA" id="ARBA00022927"/>
    </source>
</evidence>
<evidence type="ECO:0000256" key="6">
    <source>
        <dbReference type="ARBA" id="ARBA00022989"/>
    </source>
</evidence>
<keyword evidence="6 9" id="KW-1133">Transmembrane helix</keyword>
<sequence length="56" mass="6740">MKFLKNVVEEMKNVSWPSKKQLRKDTFVVIQTTIIFALMFFVMDTLIQTVFNWILK</sequence>
<dbReference type="GO" id="GO:0009306">
    <property type="term" value="P:protein secretion"/>
    <property type="evidence" value="ECO:0007669"/>
    <property type="project" value="UniProtKB-UniRule"/>
</dbReference>
<accession>A0A1L8SFV8</accession>
<dbReference type="GO" id="GO:0008320">
    <property type="term" value="F:protein transmembrane transporter activity"/>
    <property type="evidence" value="ECO:0007669"/>
    <property type="project" value="UniProtKB-UniRule"/>
</dbReference>
<dbReference type="EMBL" id="QRMZ01000001">
    <property type="protein sequence ID" value="RHK08183.1"/>
    <property type="molecule type" value="Genomic_DNA"/>
</dbReference>
<evidence type="ECO:0000256" key="1">
    <source>
        <dbReference type="ARBA" id="ARBA00004370"/>
    </source>
</evidence>
<evidence type="ECO:0000313" key="12">
    <source>
        <dbReference type="EMBL" id="QGN30007.1"/>
    </source>
</evidence>
<evidence type="ECO:0000313" key="13">
    <source>
        <dbReference type="EMBL" id="RHK08183.1"/>
    </source>
</evidence>
<dbReference type="Proteomes" id="UP001268896">
    <property type="component" value="Unassembled WGS sequence"/>
</dbReference>
<dbReference type="InterPro" id="IPR005807">
    <property type="entry name" value="SecE_bac"/>
</dbReference>
<organism evidence="13 14">
    <name type="scientific">Enterococcus casseliflavus</name>
    <name type="common">Enterococcus flavescens</name>
    <dbReference type="NCBI Taxonomy" id="37734"/>
    <lineage>
        <taxon>Bacteria</taxon>
        <taxon>Bacillati</taxon>
        <taxon>Bacillota</taxon>
        <taxon>Bacilli</taxon>
        <taxon>Lactobacillales</taxon>
        <taxon>Enterococcaceae</taxon>
        <taxon>Enterococcus</taxon>
    </lineage>
</organism>
<comment type="similarity">
    <text evidence="9">Belongs to the SecE/SEC61-gamma family.</text>
</comment>
<name>A0A1L8SFV8_ENTCA</name>
<evidence type="ECO:0000256" key="4">
    <source>
        <dbReference type="ARBA" id="ARBA00022692"/>
    </source>
</evidence>
<evidence type="ECO:0000256" key="2">
    <source>
        <dbReference type="ARBA" id="ARBA00022448"/>
    </source>
</evidence>
<reference evidence="13 14" key="1">
    <citation type="submission" date="2018-08" db="EMBL/GenBank/DDBJ databases">
        <title>A genome reference for cultivated species of the human gut microbiota.</title>
        <authorList>
            <person name="Zou Y."/>
            <person name="Xue W."/>
            <person name="Luo G."/>
        </authorList>
    </citation>
    <scope>NUCLEOTIDE SEQUENCE [LARGE SCALE GENOMIC DNA]</scope>
    <source>
        <strain evidence="13 14">AF48-16</strain>
    </source>
</reference>
<dbReference type="PANTHER" id="PTHR33910:SF1">
    <property type="entry name" value="PROTEIN TRANSLOCASE SUBUNIT SECE"/>
    <property type="match status" value="1"/>
</dbReference>
<evidence type="ECO:0000256" key="3">
    <source>
        <dbReference type="ARBA" id="ARBA00022475"/>
    </source>
</evidence>
<comment type="function">
    <text evidence="9">Essential subunit of the Sec protein translocation channel SecYEG. Clamps together the 2 halves of SecY. May contact the channel plug during translocation.</text>
</comment>
<dbReference type="Proteomes" id="UP001253851">
    <property type="component" value="Unassembled WGS sequence"/>
</dbReference>
<comment type="subunit">
    <text evidence="9">Component of the Sec protein translocase complex. Heterotrimer consisting of SecY, SecE and SecG subunits. The heterotrimers can form oligomers, although 1 heterotrimer is thought to be able to translocate proteins. Interacts with the ribosome. Interacts with SecDF, and other proteins may be involved. Interacts with SecA.</text>
</comment>
<dbReference type="InterPro" id="IPR038379">
    <property type="entry name" value="SecE_sf"/>
</dbReference>
<comment type="subcellular location">
    <subcellularLocation>
        <location evidence="9">Cell membrane</location>
        <topology evidence="9">Single-pass membrane protein</topology>
    </subcellularLocation>
    <subcellularLocation>
        <location evidence="1">Membrane</location>
    </subcellularLocation>
</comment>
<dbReference type="GO" id="GO:0005886">
    <property type="term" value="C:plasma membrane"/>
    <property type="evidence" value="ECO:0007669"/>
    <property type="project" value="UniProtKB-SubCell"/>
</dbReference>
<dbReference type="HAMAP" id="MF_00422">
    <property type="entry name" value="SecE"/>
    <property type="match status" value="1"/>
</dbReference>
<feature type="transmembrane region" description="Helical" evidence="9">
    <location>
        <begin position="27"/>
        <end position="55"/>
    </location>
</feature>
<keyword evidence="4 9" id="KW-0812">Transmembrane</keyword>
<dbReference type="NCBIfam" id="TIGR00964">
    <property type="entry name" value="secE_bact"/>
    <property type="match status" value="1"/>
</dbReference>
<protein>
    <recommendedName>
        <fullName evidence="9">Protein translocase subunit SecE</fullName>
    </recommendedName>
</protein>
<dbReference type="EMBL" id="CP046123">
    <property type="protein sequence ID" value="QGN30007.1"/>
    <property type="molecule type" value="Genomic_DNA"/>
</dbReference>
<evidence type="ECO:0000313" key="10">
    <source>
        <dbReference type="EMBL" id="MDT2964397.1"/>
    </source>
</evidence>
<evidence type="ECO:0000256" key="8">
    <source>
        <dbReference type="ARBA" id="ARBA00023136"/>
    </source>
</evidence>
<evidence type="ECO:0000313" key="11">
    <source>
        <dbReference type="EMBL" id="MDT2982702.1"/>
    </source>
</evidence>
<keyword evidence="8 9" id="KW-0472">Membrane</keyword>
<dbReference type="Gene3D" id="1.20.5.1030">
    <property type="entry name" value="Preprotein translocase secy subunit"/>
    <property type="match status" value="1"/>
</dbReference>
<dbReference type="EMBL" id="JARQDZ010000003">
    <property type="protein sequence ID" value="MDT2982702.1"/>
    <property type="molecule type" value="Genomic_DNA"/>
</dbReference>
<dbReference type="EMBL" id="JARQDV010000003">
    <property type="protein sequence ID" value="MDT2964397.1"/>
    <property type="molecule type" value="Genomic_DNA"/>
</dbReference>
<dbReference type="GeneID" id="91574440"/>
<keyword evidence="3 9" id="KW-1003">Cell membrane</keyword>
<keyword evidence="2 9" id="KW-0813">Transport</keyword>
<reference evidence="10 16" key="3">
    <citation type="submission" date="2023-03" db="EMBL/GenBank/DDBJ databases">
        <authorList>
            <person name="Shen W."/>
            <person name="Cai J."/>
        </authorList>
    </citation>
    <scope>NUCLEOTIDE SEQUENCE [LARGE SCALE GENOMIC DNA]</scope>
    <source>
        <strain evidence="11 16">B516</strain>
        <strain evidence="10">K72-2</strain>
    </source>
</reference>
<proteinExistence type="inferred from homology"/>
<dbReference type="InterPro" id="IPR001901">
    <property type="entry name" value="Translocase_SecE/Sec61-g"/>
</dbReference>
<evidence type="ECO:0000313" key="15">
    <source>
        <dbReference type="Proteomes" id="UP000422837"/>
    </source>
</evidence>
<gene>
    <name evidence="9 13" type="primary">secE</name>
    <name evidence="13" type="ORF">DW084_00375</name>
    <name evidence="12" type="ORF">GFU50_11005</name>
    <name evidence="10" type="ORF">P7I32_07225</name>
    <name evidence="11" type="ORF">P7I34_08520</name>
</gene>
<dbReference type="OrthoDB" id="9813233at2"/>
<evidence type="ECO:0000313" key="16">
    <source>
        <dbReference type="Proteomes" id="UP001253851"/>
    </source>
</evidence>